<reference evidence="7" key="1">
    <citation type="journal article" date="2014" name="Genome Announc.">
        <title>Genome sequence of the yeast Cyberlindnera fabianii (Hansenula fabianii).</title>
        <authorList>
            <person name="Freel K.C."/>
            <person name="Sarilar V."/>
            <person name="Neuveglise C."/>
            <person name="Devillers H."/>
            <person name="Friedrich A."/>
            <person name="Schacherer J."/>
        </authorList>
    </citation>
    <scope>NUCLEOTIDE SEQUENCE</scope>
    <source>
        <strain evidence="7">YJS4271</strain>
    </source>
</reference>
<keyword evidence="2 4" id="KW-0547">Nucleotide-binding</keyword>
<dbReference type="PRINTS" id="PR00328">
    <property type="entry name" value="SAR1GTPBP"/>
</dbReference>
<dbReference type="GO" id="GO:0030010">
    <property type="term" value="P:establishment of cell polarity"/>
    <property type="evidence" value="ECO:0007669"/>
    <property type="project" value="UniProtKB-ARBA"/>
</dbReference>
<comment type="similarity">
    <text evidence="1 6">Belongs to the small GTPase superfamily. Arf family.</text>
</comment>
<dbReference type="PANTHER" id="PTHR11711">
    <property type="entry name" value="ADP RIBOSYLATION FACTOR-RELATED"/>
    <property type="match status" value="1"/>
</dbReference>
<dbReference type="Gene3D" id="3.40.50.300">
    <property type="entry name" value="P-loop containing nucleotide triphosphate hydrolases"/>
    <property type="match status" value="1"/>
</dbReference>
<dbReference type="VEuPathDB" id="FungiDB:BON22_0390"/>
<evidence type="ECO:0000256" key="6">
    <source>
        <dbReference type="RuleBase" id="RU003925"/>
    </source>
</evidence>
<feature type="binding site" evidence="4">
    <location>
        <begin position="16"/>
        <end position="23"/>
    </location>
    <ligand>
        <name>GTP</name>
        <dbReference type="ChEBI" id="CHEBI:37565"/>
    </ligand>
</feature>
<dbReference type="OrthoDB" id="2011769at2759"/>
<name>A0A061BI55_CYBFA</name>
<gene>
    <name evidence="7" type="ORF">CYFA0S_25e00760g</name>
</gene>
<dbReference type="SUPFAM" id="SSF52540">
    <property type="entry name" value="P-loop containing nucleoside triphosphate hydrolases"/>
    <property type="match status" value="1"/>
</dbReference>
<keyword evidence="3 4" id="KW-0342">GTP-binding</keyword>
<dbReference type="SMART" id="SM00178">
    <property type="entry name" value="SAR"/>
    <property type="match status" value="1"/>
</dbReference>
<proteinExistence type="inferred from homology"/>
<evidence type="ECO:0000313" key="7">
    <source>
        <dbReference type="EMBL" id="CDR46673.1"/>
    </source>
</evidence>
<organism evidence="7">
    <name type="scientific">Cyberlindnera fabianii</name>
    <name type="common">Yeast</name>
    <name type="synonym">Hansenula fabianii</name>
    <dbReference type="NCBI Taxonomy" id="36022"/>
    <lineage>
        <taxon>Eukaryota</taxon>
        <taxon>Fungi</taxon>
        <taxon>Dikarya</taxon>
        <taxon>Ascomycota</taxon>
        <taxon>Saccharomycotina</taxon>
        <taxon>Saccharomycetes</taxon>
        <taxon>Phaffomycetales</taxon>
        <taxon>Phaffomycetaceae</taxon>
        <taxon>Cyberlindnera</taxon>
    </lineage>
</organism>
<dbReference type="GO" id="GO:0046872">
    <property type="term" value="F:metal ion binding"/>
    <property type="evidence" value="ECO:0007669"/>
    <property type="project" value="UniProtKB-KW"/>
</dbReference>
<dbReference type="Pfam" id="PF00025">
    <property type="entry name" value="Arf"/>
    <property type="match status" value="1"/>
</dbReference>
<dbReference type="FunFam" id="3.40.50.300:FF:000412">
    <property type="entry name" value="ADP-ribosylation factor 1"/>
    <property type="match status" value="1"/>
</dbReference>
<evidence type="ECO:0000256" key="4">
    <source>
        <dbReference type="PIRSR" id="PIRSR606689-1"/>
    </source>
</evidence>
<dbReference type="GO" id="GO:0005525">
    <property type="term" value="F:GTP binding"/>
    <property type="evidence" value="ECO:0007669"/>
    <property type="project" value="UniProtKB-KW"/>
</dbReference>
<dbReference type="NCBIfam" id="TIGR00231">
    <property type="entry name" value="small_GTP"/>
    <property type="match status" value="1"/>
</dbReference>
<dbReference type="GO" id="GO:0003924">
    <property type="term" value="F:GTPase activity"/>
    <property type="evidence" value="ECO:0007669"/>
    <property type="project" value="InterPro"/>
</dbReference>
<sequence length="182" mass="20520">MGKLFGTREMKILMLGLDSAGKTTILYKLKLNKIKTTGPTVGFNVETFQYKNVKFNMWDVGGQDRLRPLWRHYYPKTNALVYVIDSSDTERFEESKKHLYKVIQELKTTSSAKGVLLLVFANKQDLPGAKTAKELAEMLELKSLMDSEYYAVIGSNALTGQGLVEGLSWLSITHKQTSQESS</sequence>
<feature type="binding site" evidence="4">
    <location>
        <begin position="122"/>
        <end position="125"/>
    </location>
    <ligand>
        <name>GTP</name>
        <dbReference type="ChEBI" id="CHEBI:37565"/>
    </ligand>
</feature>
<accession>A0A061BI55</accession>
<evidence type="ECO:0000256" key="1">
    <source>
        <dbReference type="ARBA" id="ARBA00010290"/>
    </source>
</evidence>
<evidence type="ECO:0000256" key="5">
    <source>
        <dbReference type="PIRSR" id="PIRSR606689-2"/>
    </source>
</evidence>
<dbReference type="InterPro" id="IPR024156">
    <property type="entry name" value="Small_GTPase_ARF"/>
</dbReference>
<dbReference type="PROSITE" id="PS51417">
    <property type="entry name" value="ARF"/>
    <property type="match status" value="1"/>
</dbReference>
<dbReference type="InterPro" id="IPR005225">
    <property type="entry name" value="Small_GTP-bd"/>
</dbReference>
<feature type="binding site" evidence="5">
    <location>
        <position position="40"/>
    </location>
    <ligand>
        <name>Mg(2+)</name>
        <dbReference type="ChEBI" id="CHEBI:18420"/>
    </ligand>
</feature>
<feature type="binding site" evidence="5">
    <location>
        <position position="23"/>
    </location>
    <ligand>
        <name>Mg(2+)</name>
        <dbReference type="ChEBI" id="CHEBI:18420"/>
    </ligand>
</feature>
<dbReference type="EMBL" id="LK052910">
    <property type="protein sequence ID" value="CDR46673.1"/>
    <property type="molecule type" value="Genomic_DNA"/>
</dbReference>
<evidence type="ECO:0000256" key="2">
    <source>
        <dbReference type="ARBA" id="ARBA00022741"/>
    </source>
</evidence>
<dbReference type="InterPro" id="IPR006689">
    <property type="entry name" value="Small_GTPase_ARF/SAR"/>
</dbReference>
<evidence type="ECO:0000256" key="3">
    <source>
        <dbReference type="ARBA" id="ARBA00023134"/>
    </source>
</evidence>
<dbReference type="SMART" id="SM00177">
    <property type="entry name" value="ARF"/>
    <property type="match status" value="1"/>
</dbReference>
<feature type="binding site" evidence="4">
    <location>
        <position position="62"/>
    </location>
    <ligand>
        <name>GTP</name>
        <dbReference type="ChEBI" id="CHEBI:37565"/>
    </ligand>
</feature>
<keyword evidence="5" id="KW-0479">Metal-binding</keyword>
<dbReference type="InterPro" id="IPR027417">
    <property type="entry name" value="P-loop_NTPase"/>
</dbReference>
<dbReference type="PhylomeDB" id="A0A061BI55"/>
<dbReference type="SMART" id="SM00175">
    <property type="entry name" value="RAB"/>
    <property type="match status" value="1"/>
</dbReference>
<protein>
    <submittedName>
        <fullName evidence="7">CYFA0S25e00760g1_1</fullName>
    </submittedName>
</protein>
<dbReference type="AlphaFoldDB" id="A0A061BI55"/>
<keyword evidence="5" id="KW-0460">Magnesium</keyword>